<evidence type="ECO:0000256" key="7">
    <source>
        <dbReference type="ARBA" id="ARBA00022898"/>
    </source>
</evidence>
<dbReference type="InterPro" id="IPR005860">
    <property type="entry name" value="CobD"/>
</dbReference>
<evidence type="ECO:0000256" key="5">
    <source>
        <dbReference type="ARBA" id="ARBA00016004"/>
    </source>
</evidence>
<dbReference type="EC" id="4.1.1.81" evidence="4"/>
<dbReference type="GO" id="GO:0048472">
    <property type="term" value="F:threonine-phosphate decarboxylase activity"/>
    <property type="evidence" value="ECO:0007669"/>
    <property type="project" value="UniProtKB-EC"/>
</dbReference>
<feature type="domain" description="Aminotransferase class I/classII large" evidence="12">
    <location>
        <begin position="49"/>
        <end position="324"/>
    </location>
</feature>
<dbReference type="InterPro" id="IPR004838">
    <property type="entry name" value="NHTrfase_class1_PyrdxlP-BS"/>
</dbReference>
<gene>
    <name evidence="13" type="ORF">AVDCRST_MAG90-2669</name>
</gene>
<comment type="function">
    <text evidence="2">Decarboxylates L-threonine-O-3-phosphate to yield (R)-1-amino-2-propanol O-2-phosphate, the precursor for the linkage between the nucleotide loop and the corrin ring in cobalamin.</text>
</comment>
<dbReference type="EMBL" id="CADCUC010000551">
    <property type="protein sequence ID" value="CAA9356035.1"/>
    <property type="molecule type" value="Genomic_DNA"/>
</dbReference>
<dbReference type="CDD" id="cd00609">
    <property type="entry name" value="AAT_like"/>
    <property type="match status" value="1"/>
</dbReference>
<dbReference type="SUPFAM" id="SSF53383">
    <property type="entry name" value="PLP-dependent transferases"/>
    <property type="match status" value="1"/>
</dbReference>
<evidence type="ECO:0000313" key="13">
    <source>
        <dbReference type="EMBL" id="CAA9356035.1"/>
    </source>
</evidence>
<dbReference type="GO" id="GO:0009236">
    <property type="term" value="P:cobalamin biosynthetic process"/>
    <property type="evidence" value="ECO:0007669"/>
    <property type="project" value="UniProtKB-UniPathway"/>
</dbReference>
<organism evidence="13">
    <name type="scientific">uncultured Microvirga sp</name>
    <dbReference type="NCBI Taxonomy" id="412392"/>
    <lineage>
        <taxon>Bacteria</taxon>
        <taxon>Pseudomonadati</taxon>
        <taxon>Pseudomonadota</taxon>
        <taxon>Alphaproteobacteria</taxon>
        <taxon>Hyphomicrobiales</taxon>
        <taxon>Methylobacteriaceae</taxon>
        <taxon>Microvirga</taxon>
        <taxon>environmental samples</taxon>
    </lineage>
</organism>
<dbReference type="Pfam" id="PF00155">
    <property type="entry name" value="Aminotran_1_2"/>
    <property type="match status" value="1"/>
</dbReference>
<comment type="pathway">
    <text evidence="3">Cofactor biosynthesis; adenosylcobalamin biosynthesis.</text>
</comment>
<dbReference type="UniPathway" id="UPA00148"/>
<reference evidence="13" key="1">
    <citation type="submission" date="2020-02" db="EMBL/GenBank/DDBJ databases">
        <authorList>
            <person name="Meier V. D."/>
        </authorList>
    </citation>
    <scope>NUCLEOTIDE SEQUENCE</scope>
    <source>
        <strain evidence="13">AVDCRST_MAG90</strain>
    </source>
</reference>
<keyword evidence="6" id="KW-0169">Cobalamin biosynthesis</keyword>
<accession>A0A6J4MEI4</accession>
<keyword evidence="8 13" id="KW-0456">Lyase</keyword>
<dbReference type="GO" id="GO:0030170">
    <property type="term" value="F:pyridoxal phosphate binding"/>
    <property type="evidence" value="ECO:0007669"/>
    <property type="project" value="InterPro"/>
</dbReference>
<evidence type="ECO:0000256" key="4">
    <source>
        <dbReference type="ARBA" id="ARBA00012285"/>
    </source>
</evidence>
<dbReference type="AlphaFoldDB" id="A0A6J4MEI4"/>
<evidence type="ECO:0000256" key="3">
    <source>
        <dbReference type="ARBA" id="ARBA00004953"/>
    </source>
</evidence>
<evidence type="ECO:0000256" key="6">
    <source>
        <dbReference type="ARBA" id="ARBA00022573"/>
    </source>
</evidence>
<dbReference type="InterPro" id="IPR015422">
    <property type="entry name" value="PyrdxlP-dep_Trfase_small"/>
</dbReference>
<evidence type="ECO:0000256" key="9">
    <source>
        <dbReference type="ARBA" id="ARBA00029996"/>
    </source>
</evidence>
<evidence type="ECO:0000259" key="12">
    <source>
        <dbReference type="Pfam" id="PF00155"/>
    </source>
</evidence>
<dbReference type="PROSITE" id="PS00105">
    <property type="entry name" value="AA_TRANSFER_CLASS_1"/>
    <property type="match status" value="1"/>
</dbReference>
<evidence type="ECO:0000256" key="1">
    <source>
        <dbReference type="ARBA" id="ARBA00001933"/>
    </source>
</evidence>
<comment type="catalytic activity">
    <reaction evidence="11">
        <text>O-phospho-L-threonine + H(+) = (R)-1-aminopropan-2-yl phosphate + CO2</text>
        <dbReference type="Rhea" id="RHEA:11492"/>
        <dbReference type="ChEBI" id="CHEBI:15378"/>
        <dbReference type="ChEBI" id="CHEBI:16526"/>
        <dbReference type="ChEBI" id="CHEBI:58563"/>
        <dbReference type="ChEBI" id="CHEBI:58675"/>
        <dbReference type="EC" id="4.1.1.81"/>
    </reaction>
</comment>
<dbReference type="Gene3D" id="3.40.640.10">
    <property type="entry name" value="Type I PLP-dependent aspartate aminotransferase-like (Major domain)"/>
    <property type="match status" value="1"/>
</dbReference>
<dbReference type="NCBIfam" id="TIGR01140">
    <property type="entry name" value="L_thr_O3P_dcar"/>
    <property type="match status" value="1"/>
</dbReference>
<evidence type="ECO:0000256" key="10">
    <source>
        <dbReference type="ARBA" id="ARBA00031658"/>
    </source>
</evidence>
<evidence type="ECO:0000256" key="11">
    <source>
        <dbReference type="ARBA" id="ARBA00048531"/>
    </source>
</evidence>
<dbReference type="PANTHER" id="PTHR42885:SF1">
    <property type="entry name" value="THREONINE-PHOSPHATE DECARBOXYLASE"/>
    <property type="match status" value="1"/>
</dbReference>
<evidence type="ECO:0000256" key="8">
    <source>
        <dbReference type="ARBA" id="ARBA00023239"/>
    </source>
</evidence>
<evidence type="ECO:0000256" key="2">
    <source>
        <dbReference type="ARBA" id="ARBA00003444"/>
    </source>
</evidence>
<comment type="cofactor">
    <cofactor evidence="1">
        <name>pyridoxal 5'-phosphate</name>
        <dbReference type="ChEBI" id="CHEBI:597326"/>
    </cofactor>
</comment>
<dbReference type="Gene3D" id="3.90.1150.10">
    <property type="entry name" value="Aspartate Aminotransferase, domain 1"/>
    <property type="match status" value="1"/>
</dbReference>
<dbReference type="InterPro" id="IPR015421">
    <property type="entry name" value="PyrdxlP-dep_Trfase_major"/>
</dbReference>
<keyword evidence="7" id="KW-0663">Pyridoxal phosphate</keyword>
<dbReference type="InterPro" id="IPR015424">
    <property type="entry name" value="PyrdxlP-dep_Trfase"/>
</dbReference>
<sequence length="330" mass="35214">MGTEAIGHGGDLDEARTRFPEAEKPWIDLSTGINPVAYPAPALPDRVYRRLPSPGEVASLEAAAARAYGAADPATVVAAPGTQALIGWLPRLRPPGRVAVLGPTYAEHAAAWREGGHEVFETTQLDTPADVLVVVNPNNPDGRVLSRRELFGTADRLGRSGGWLVVDEAFVDLEPVESLAPVLPAAAVVLRSFGKAYGLAGLRLGFALADHSIAQRLRSVLGPWAVSGPAIAIGGQALADEDWRRSAALDRATDARRLDSLLAPAARVIGGTCLFRLVETPDAPALFDHLGRRGIWVRRFETMPHRLRFGLAGTEASFERLRAALLAFKA</sequence>
<name>A0A6J4MEI4_9HYPH</name>
<dbReference type="InterPro" id="IPR004839">
    <property type="entry name" value="Aminotransferase_I/II_large"/>
</dbReference>
<proteinExistence type="predicted"/>
<protein>
    <recommendedName>
        <fullName evidence="5">8-amino-7-oxononanoate synthase</fullName>
        <ecNumber evidence="4">4.1.1.81</ecNumber>
    </recommendedName>
    <alternativeName>
        <fullName evidence="10">Alpha-oxoamine synthase</fullName>
    </alternativeName>
    <alternativeName>
        <fullName evidence="9">L-threonine-O-3-phosphate decarboxylase</fullName>
    </alternativeName>
</protein>
<dbReference type="PANTHER" id="PTHR42885">
    <property type="entry name" value="HISTIDINOL-PHOSPHATE AMINOTRANSFERASE-RELATED"/>
    <property type="match status" value="1"/>
</dbReference>